<keyword evidence="6 10" id="KW-1133">Transmembrane helix</keyword>
<evidence type="ECO:0000256" key="2">
    <source>
        <dbReference type="ARBA" id="ARBA00005245"/>
    </source>
</evidence>
<comment type="function">
    <text evidence="8">Component of the signal peptidase complex (SPC) which catalyzes the cleavage of N-terminal signal sequences from nascent proteins as they are translocated into the lumen of the endoplasmic reticulum. Dispensable for SPC enzymatic activity.</text>
</comment>
<protein>
    <recommendedName>
        <fullName evidence="3">Signal peptidase complex subunit 1</fullName>
    </recommendedName>
</protein>
<evidence type="ECO:0000256" key="10">
    <source>
        <dbReference type="SAM" id="Phobius"/>
    </source>
</evidence>
<proteinExistence type="inferred from homology"/>
<dbReference type="Proteomes" id="UP001231189">
    <property type="component" value="Unassembled WGS sequence"/>
</dbReference>
<keyword evidence="4 10" id="KW-0812">Transmembrane</keyword>
<dbReference type="InterPro" id="IPR009542">
    <property type="entry name" value="Spc1/SPCS1"/>
</dbReference>
<dbReference type="Pfam" id="PF06645">
    <property type="entry name" value="SPC12"/>
    <property type="match status" value="1"/>
</dbReference>
<gene>
    <name evidence="11" type="ORF">QYE76_027222</name>
</gene>
<evidence type="ECO:0000256" key="6">
    <source>
        <dbReference type="ARBA" id="ARBA00022989"/>
    </source>
</evidence>
<feature type="compositionally biased region" description="Basic residues" evidence="9">
    <location>
        <begin position="461"/>
        <end position="477"/>
    </location>
</feature>
<comment type="similarity">
    <text evidence="2">Belongs to the SPCS1 family.</text>
</comment>
<evidence type="ECO:0000256" key="4">
    <source>
        <dbReference type="ARBA" id="ARBA00022692"/>
    </source>
</evidence>
<feature type="transmembrane region" description="Helical" evidence="10">
    <location>
        <begin position="575"/>
        <end position="596"/>
    </location>
</feature>
<dbReference type="AlphaFoldDB" id="A0AAD8VEG0"/>
<evidence type="ECO:0000313" key="12">
    <source>
        <dbReference type="Proteomes" id="UP001231189"/>
    </source>
</evidence>
<dbReference type="PANTHER" id="PTHR13202:SF0">
    <property type="entry name" value="SIGNAL PEPTIDASE COMPLEX SUBUNIT 1"/>
    <property type="match status" value="1"/>
</dbReference>
<evidence type="ECO:0000256" key="7">
    <source>
        <dbReference type="ARBA" id="ARBA00023136"/>
    </source>
</evidence>
<feature type="region of interest" description="Disordered" evidence="9">
    <location>
        <begin position="605"/>
        <end position="634"/>
    </location>
</feature>
<keyword evidence="12" id="KW-1185">Reference proteome</keyword>
<dbReference type="GO" id="GO:0005787">
    <property type="term" value="C:signal peptidase complex"/>
    <property type="evidence" value="ECO:0007669"/>
    <property type="project" value="InterPro"/>
</dbReference>
<evidence type="ECO:0000256" key="5">
    <source>
        <dbReference type="ARBA" id="ARBA00022824"/>
    </source>
</evidence>
<dbReference type="GO" id="GO:0006465">
    <property type="term" value="P:signal peptide processing"/>
    <property type="evidence" value="ECO:0007669"/>
    <property type="project" value="InterPro"/>
</dbReference>
<evidence type="ECO:0000256" key="3">
    <source>
        <dbReference type="ARBA" id="ARBA00017059"/>
    </source>
</evidence>
<keyword evidence="5" id="KW-0256">Endoplasmic reticulum</keyword>
<sequence length="634" mass="69232">MSTFRRNFLFSALKPLLRDSTQCLEVDGILDLRAGVRIVRERSPAGWYLQVPSEAMGNENSAPPVQEHGPICSTRSEMPLPSWAGTAQGAFTQKEDQTAADQAASMLMAPPSSKCLYKHKATHQLGGDLLMNMAETAAPLLKWMQNEANEAAVRTMVPAPSSENLYKHEAMGQLGGDLLMNLDETSVPLLKWIKNDPDEAAVKTMVPPPSSENLLKHKATGQLGGTLFSKQTETAKPSLVKRIATAADEASAEAATKLLSPDGTGADVTKGNHTRRHRLPTLCIGPVLYRLRSCIYPAVPYIDIGSCRGPIYYTARQAPASALVPLFAPFLHTADPASAPVPLEAPLRTCQRSPASAQLVYRPGSHLPTRSPRSQLIAVATRVLTRTHLKAMFKLPKSISKDLNAGRRGKISLVMESEGLTVEGWYSVSPQMAAWLLLPGYADKPPFKPLPPKEGNEEKEKKKKKGTKKKKKKKKKKDNKEKEAMAYPRVYEVTIGRRCESTNRSNSLLPGPLPVSPSPVLFPSGDTRRGAARRPSKMDWQGQKSAEMLMQVLLVASAVAAFLTGYAMADFQLMLLVYAGGVVLTALVTVPNWPFFNRHPLKWLDTPEADRHPRPQISSTTASTGGKKKTGKNK</sequence>
<evidence type="ECO:0000313" key="11">
    <source>
        <dbReference type="EMBL" id="KAK1602208.1"/>
    </source>
</evidence>
<comment type="caution">
    <text evidence="11">The sequence shown here is derived from an EMBL/GenBank/DDBJ whole genome shotgun (WGS) entry which is preliminary data.</text>
</comment>
<evidence type="ECO:0000256" key="1">
    <source>
        <dbReference type="ARBA" id="ARBA00004477"/>
    </source>
</evidence>
<name>A0AAD8VEG0_LOLMU</name>
<evidence type="ECO:0000256" key="8">
    <source>
        <dbReference type="ARBA" id="ARBA00045204"/>
    </source>
</evidence>
<dbReference type="GO" id="GO:0045047">
    <property type="term" value="P:protein targeting to ER"/>
    <property type="evidence" value="ECO:0007669"/>
    <property type="project" value="TreeGrafter"/>
</dbReference>
<dbReference type="EMBL" id="JAUUTY010000300">
    <property type="protein sequence ID" value="KAK1602208.1"/>
    <property type="molecule type" value="Genomic_DNA"/>
</dbReference>
<dbReference type="PANTHER" id="PTHR13202">
    <property type="entry name" value="MICROSOMAL SIGNAL PEPTIDASE 12 KDA SUBUNIT"/>
    <property type="match status" value="1"/>
</dbReference>
<reference evidence="11" key="1">
    <citation type="submission" date="2023-07" db="EMBL/GenBank/DDBJ databases">
        <title>A chromosome-level genome assembly of Lolium multiflorum.</title>
        <authorList>
            <person name="Chen Y."/>
            <person name="Copetti D."/>
            <person name="Kolliker R."/>
            <person name="Studer B."/>
        </authorList>
    </citation>
    <scope>NUCLEOTIDE SEQUENCE</scope>
    <source>
        <strain evidence="11">02402/16</strain>
        <tissue evidence="11">Leaf</tissue>
    </source>
</reference>
<keyword evidence="7 10" id="KW-0472">Membrane</keyword>
<evidence type="ECO:0000256" key="9">
    <source>
        <dbReference type="SAM" id="MobiDB-lite"/>
    </source>
</evidence>
<organism evidence="11 12">
    <name type="scientific">Lolium multiflorum</name>
    <name type="common">Italian ryegrass</name>
    <name type="synonym">Lolium perenne subsp. multiflorum</name>
    <dbReference type="NCBI Taxonomy" id="4521"/>
    <lineage>
        <taxon>Eukaryota</taxon>
        <taxon>Viridiplantae</taxon>
        <taxon>Streptophyta</taxon>
        <taxon>Embryophyta</taxon>
        <taxon>Tracheophyta</taxon>
        <taxon>Spermatophyta</taxon>
        <taxon>Magnoliopsida</taxon>
        <taxon>Liliopsida</taxon>
        <taxon>Poales</taxon>
        <taxon>Poaceae</taxon>
        <taxon>BOP clade</taxon>
        <taxon>Pooideae</taxon>
        <taxon>Poodae</taxon>
        <taxon>Poeae</taxon>
        <taxon>Poeae Chloroplast Group 2 (Poeae type)</taxon>
        <taxon>Loliodinae</taxon>
        <taxon>Loliinae</taxon>
        <taxon>Lolium</taxon>
    </lineage>
</organism>
<accession>A0AAD8VEG0</accession>
<feature type="region of interest" description="Disordered" evidence="9">
    <location>
        <begin position="446"/>
        <end position="483"/>
    </location>
</feature>
<comment type="subcellular location">
    <subcellularLocation>
        <location evidence="1">Endoplasmic reticulum membrane</location>
        <topology evidence="1">Multi-pass membrane protein</topology>
    </subcellularLocation>
</comment>
<feature type="transmembrane region" description="Helical" evidence="10">
    <location>
        <begin position="548"/>
        <end position="569"/>
    </location>
</feature>